<proteinExistence type="predicted"/>
<feature type="compositionally biased region" description="Polar residues" evidence="1">
    <location>
        <begin position="214"/>
        <end position="233"/>
    </location>
</feature>
<keyword evidence="3" id="KW-1185">Reference proteome</keyword>
<evidence type="ECO:0000313" key="2">
    <source>
        <dbReference type="EMBL" id="PLW25333.1"/>
    </source>
</evidence>
<name>A0A2N5TIL0_9BASI</name>
<feature type="compositionally biased region" description="Low complexity" evidence="1">
    <location>
        <begin position="823"/>
        <end position="845"/>
    </location>
</feature>
<feature type="compositionally biased region" description="Acidic residues" evidence="1">
    <location>
        <begin position="951"/>
        <end position="965"/>
    </location>
</feature>
<feature type="compositionally biased region" description="Pro residues" evidence="1">
    <location>
        <begin position="637"/>
        <end position="646"/>
    </location>
</feature>
<feature type="compositionally biased region" description="Basic and acidic residues" evidence="1">
    <location>
        <begin position="1459"/>
        <end position="1471"/>
    </location>
</feature>
<organism evidence="2 3">
    <name type="scientific">Puccinia coronata f. sp. avenae</name>
    <dbReference type="NCBI Taxonomy" id="200324"/>
    <lineage>
        <taxon>Eukaryota</taxon>
        <taxon>Fungi</taxon>
        <taxon>Dikarya</taxon>
        <taxon>Basidiomycota</taxon>
        <taxon>Pucciniomycotina</taxon>
        <taxon>Pucciniomycetes</taxon>
        <taxon>Pucciniales</taxon>
        <taxon>Pucciniaceae</taxon>
        <taxon>Puccinia</taxon>
    </lineage>
</organism>
<feature type="compositionally biased region" description="Polar residues" evidence="1">
    <location>
        <begin position="894"/>
        <end position="903"/>
    </location>
</feature>
<feature type="compositionally biased region" description="Low complexity" evidence="1">
    <location>
        <begin position="904"/>
        <end position="918"/>
    </location>
</feature>
<feature type="compositionally biased region" description="Pro residues" evidence="1">
    <location>
        <begin position="750"/>
        <end position="766"/>
    </location>
</feature>
<accession>A0A2N5TIL0</accession>
<gene>
    <name evidence="2" type="ORF">PCANC_26840</name>
</gene>
<feature type="compositionally biased region" description="Acidic residues" evidence="1">
    <location>
        <begin position="1485"/>
        <end position="1502"/>
    </location>
</feature>
<feature type="compositionally biased region" description="Polar residues" evidence="1">
    <location>
        <begin position="679"/>
        <end position="689"/>
    </location>
</feature>
<evidence type="ECO:0000313" key="3">
    <source>
        <dbReference type="Proteomes" id="UP000235388"/>
    </source>
</evidence>
<feature type="region of interest" description="Disordered" evidence="1">
    <location>
        <begin position="1457"/>
        <end position="1502"/>
    </location>
</feature>
<evidence type="ECO:0008006" key="4">
    <source>
        <dbReference type="Google" id="ProtNLM"/>
    </source>
</evidence>
<feature type="region of interest" description="Disordered" evidence="1">
    <location>
        <begin position="471"/>
        <end position="965"/>
    </location>
</feature>
<feature type="region of interest" description="Disordered" evidence="1">
    <location>
        <begin position="143"/>
        <end position="233"/>
    </location>
</feature>
<feature type="compositionally biased region" description="Pro residues" evidence="1">
    <location>
        <begin position="846"/>
        <end position="855"/>
    </location>
</feature>
<dbReference type="Proteomes" id="UP000235388">
    <property type="component" value="Unassembled WGS sequence"/>
</dbReference>
<feature type="compositionally biased region" description="Pro residues" evidence="1">
    <location>
        <begin position="614"/>
        <end position="624"/>
    </location>
</feature>
<comment type="caution">
    <text evidence="2">The sequence shown here is derived from an EMBL/GenBank/DDBJ whole genome shotgun (WGS) entry which is preliminary data.</text>
</comment>
<evidence type="ECO:0000256" key="1">
    <source>
        <dbReference type="SAM" id="MobiDB-lite"/>
    </source>
</evidence>
<protein>
    <recommendedName>
        <fullName evidence="4">Golgi to ER traffic-protein</fullName>
    </recommendedName>
</protein>
<dbReference type="STRING" id="200324.A0A2N5TIL0"/>
<feature type="compositionally biased region" description="Polar residues" evidence="1">
    <location>
        <begin position="505"/>
        <end position="516"/>
    </location>
</feature>
<sequence>MPQPLARLSRRLWAAQPCIWLMYIHYHIGSAWVMSVPLVHLLPPKIPFLQLTILISHGRPPTNRPTLDQHFLRIPKHLLRLFSHLLPVLSPEAPLHLHSHLLGVARRPPPLDIPPPLASQAAFGGRPVSPLDPKATRRNMLIPLGTTTAPPAPSPATTPSNICASPRGTPVSNRPAASGKVPPWRTLTWEPITPPETTADIESEEEEHSSSHSLSTYPTQSAKAESPSALNSQSPPYVIKEVLHVIDSFNCRIAFLEGSHAPHRGWSEHIDQLHDSYIESLRAFVTDGTRKLKEAEATNQSQTLGSTNGSPAHGAVPLSQSAINKAFVSLRSNKLLHYAVAIHLSPTKITRDQVADLFPNLAQASRNAFCNPIGKLELFFISAPLLSPTDFPSQFTELKDPEGQLDENVPAPSSAVVKKPSLKRPQDLASSAPMLDCKTKKLKLDPVHGISASPQDEVAVESVGLTRKNAANLADESPPGPPLETIKISDAPQDCAHPGTPAEGSPQQHSPNSSTQAEDRSPLLPASLPPRTPPRIGSRSGSLLPKTPQPAGSHIPSLLSPNRPPPGISPPDGSRSMSLPPKILPPKETPSAGSRFASQLPKTPPPAGSRIASPIPPKSLPPKTHPAAASRSTTQPPHSPKTPPRAGPRSSSQPPKTPPPAGSRSASLLPLKIPPPKTSQPAGSRSASLPPNKLPPAGSRFASQPPKTPPPAGHHIASLLSSKSKIALPLGSHSPLTDSGTANHHSNSPPKSPPPANDRTTPPPDSSHPSNEAADSPTPEPASRNKPPPSVPVASPRRLRDRTARNQRIAVVIPTASPELRRVNSSRSRNANTGPTLYPEDYTTPEPTPSPPPPYQEVAVKPPAARPDWRDELFTRPSARPLVTSGPARLDTAPNATTQGNTALLNGTSTGSTALGGTYETNKVPETSKRPAIALPVREAPHKRAKGQADDPAEEEENGPPEDLSDINILRYPINLSKLILPHVLKEGELYKDVMLALADREDFDARFRAAFTQVFRAIDHHREMVDSRSASLRPPLDPRQRYVLDVTSSEWEEHVGAMYQTRFLLVVDSLPRLFQLPWPHPFLNDKHVALEVLTLGIDEILADKKEGLPQRRAGGWTALHQMMCRSGPRLPHHKFDFRTAVAAAARRVQQVVMDATKSVRPNDGVPPMASLADTEQEIETDGLGRVANWLSSRISMLNATSTRQHQAHQDGIQFLLMRCWETILAINLMHDDKDTNARIQDGQTSNLRKTVTQGTRSARQSKDKWHSQRKRAYSALGIFLNFGVAGWFVCHHNHRRYNLQDLMSLFHLAQEMALNKVTINSKLVRNRVTSGTDPQQPVHRSWERVNDYLIDLLLDTGVRSKTINWRRAAARWDRALTEANLAPLILKDFFTEVLTPGDTLSSSGDAAPLPQVNERLLTEWQARARRALIPISRHAAIQERFEMAQGIIEQTLGEPEITEYHTEGSEPDAKGEDDDGDGDKPDTEGEDDDGDESNDGEGEMS</sequence>
<dbReference type="EMBL" id="PGCJ01000627">
    <property type="protein sequence ID" value="PLW25333.1"/>
    <property type="molecule type" value="Genomic_DNA"/>
</dbReference>
<feature type="region of interest" description="Disordered" evidence="1">
    <location>
        <begin position="400"/>
        <end position="432"/>
    </location>
</feature>
<reference evidence="2 3" key="1">
    <citation type="submission" date="2017-11" db="EMBL/GenBank/DDBJ databases">
        <title>De novo assembly and phasing of dikaryotic genomes from two isolates of Puccinia coronata f. sp. avenae, the causal agent of oat crown rust.</title>
        <authorList>
            <person name="Miller M.E."/>
            <person name="Zhang Y."/>
            <person name="Omidvar V."/>
            <person name="Sperschneider J."/>
            <person name="Schwessinger B."/>
            <person name="Raley C."/>
            <person name="Palmer J.M."/>
            <person name="Garnica D."/>
            <person name="Upadhyaya N."/>
            <person name="Rathjen J."/>
            <person name="Taylor J.M."/>
            <person name="Park R.F."/>
            <person name="Dodds P.N."/>
            <person name="Hirsch C.D."/>
            <person name="Kianian S.F."/>
            <person name="Figueroa M."/>
        </authorList>
    </citation>
    <scope>NUCLEOTIDE SEQUENCE [LARGE SCALE GENOMIC DNA]</scope>
    <source>
        <strain evidence="2">12NC29</strain>
    </source>
</reference>
<feature type="compositionally biased region" description="Low complexity" evidence="1">
    <location>
        <begin position="714"/>
        <end position="727"/>
    </location>
</feature>